<dbReference type="Gene3D" id="2.40.30.170">
    <property type="match status" value="1"/>
</dbReference>
<dbReference type="Gene3D" id="2.40.50.100">
    <property type="match status" value="1"/>
</dbReference>
<accession>A0ABX0HE54</accession>
<dbReference type="Gene3D" id="1.10.287.470">
    <property type="entry name" value="Helix hairpin bin"/>
    <property type="match status" value="1"/>
</dbReference>
<dbReference type="InterPro" id="IPR058792">
    <property type="entry name" value="Beta-barrel_RND_2"/>
</dbReference>
<dbReference type="InterPro" id="IPR006143">
    <property type="entry name" value="RND_pump_MFP"/>
</dbReference>
<dbReference type="NCBIfam" id="TIGR01730">
    <property type="entry name" value="RND_mfp"/>
    <property type="match status" value="1"/>
</dbReference>
<dbReference type="PANTHER" id="PTHR30097:SF4">
    <property type="entry name" value="SLR6042 PROTEIN"/>
    <property type="match status" value="1"/>
</dbReference>
<evidence type="ECO:0000313" key="5">
    <source>
        <dbReference type="EMBL" id="NHE59982.1"/>
    </source>
</evidence>
<name>A0ABX0HE54_9BACT</name>
<comment type="caution">
    <text evidence="5">The sequence shown here is derived from an EMBL/GenBank/DDBJ whole genome shotgun (WGS) entry which is preliminary data.</text>
</comment>
<dbReference type="SUPFAM" id="SSF111369">
    <property type="entry name" value="HlyD-like secretion proteins"/>
    <property type="match status" value="1"/>
</dbReference>
<dbReference type="InterPro" id="IPR051909">
    <property type="entry name" value="MFP_Cation_Efflux"/>
</dbReference>
<proteinExistence type="inferred from homology"/>
<keyword evidence="6" id="KW-1185">Reference proteome</keyword>
<feature type="domain" description="CusB-like beta-barrel" evidence="4">
    <location>
        <begin position="241"/>
        <end position="309"/>
    </location>
</feature>
<sequence length="398" mass="44295">MTRTPTGKLNINLSNLFLLLLLVSGLMACKEDTSTTEENQESMEHREARVQLTPEQEVITGIRRGTFIKQPLTNLVKAPGFIDSPPQYKATINSFTTIFVEKIHFIVGDPVNKGQVVISASSPEFVSMQQEYLETLSSLANLESDFERKQSLREDNISSQKELEEARAAFQAARAKKSALQNNLQLMGADISSLEQGNLQSKVLLKSPISGKISALQTSVGQHSAPHEVLMEVINSEHLHLEMKVLEQDIPRVMEGQAVTFTLPDFKEQLFYGHVYRKGNTIDPKGRFVQVHAHLDTENDSFLPGMYINSYIVVSQDSVWTVPSGSIVHEGSETFLFVLQDSKQEGKIYQRKQVRTGIEAMGYTAIMNPDEALFKDSVVVAGTYYLSNALNEAGGHDN</sequence>
<dbReference type="Pfam" id="PF25954">
    <property type="entry name" value="Beta-barrel_RND_2"/>
    <property type="match status" value="1"/>
</dbReference>
<comment type="similarity">
    <text evidence="1">Belongs to the membrane fusion protein (MFP) (TC 8.A.1) family.</text>
</comment>
<protein>
    <submittedName>
        <fullName evidence="5">Efflux RND transporter periplasmic adaptor subunit</fullName>
    </submittedName>
</protein>
<evidence type="ECO:0000256" key="3">
    <source>
        <dbReference type="SAM" id="Coils"/>
    </source>
</evidence>
<keyword evidence="3" id="KW-0175">Coiled coil</keyword>
<reference evidence="5 6" key="1">
    <citation type="submission" date="2020-03" db="EMBL/GenBank/DDBJ databases">
        <title>Cyclobacterium plantarum sp. nov., a marine bacterium isolated from a coastal-marine wetland.</title>
        <authorList>
            <person name="Sanchez-Porro C."/>
            <person name="Ventosa A."/>
            <person name="Amoozegar M."/>
        </authorList>
    </citation>
    <scope>NUCLEOTIDE SEQUENCE [LARGE SCALE GENOMIC DNA]</scope>
    <source>
        <strain evidence="5 6">GBPx2</strain>
    </source>
</reference>
<evidence type="ECO:0000259" key="4">
    <source>
        <dbReference type="Pfam" id="PF25954"/>
    </source>
</evidence>
<organism evidence="5 6">
    <name type="scientific">Cyclobacterium plantarum</name>
    <dbReference type="NCBI Taxonomy" id="2716263"/>
    <lineage>
        <taxon>Bacteria</taxon>
        <taxon>Pseudomonadati</taxon>
        <taxon>Bacteroidota</taxon>
        <taxon>Cytophagia</taxon>
        <taxon>Cytophagales</taxon>
        <taxon>Cyclobacteriaceae</taxon>
        <taxon>Cyclobacterium</taxon>
    </lineage>
</organism>
<evidence type="ECO:0000256" key="2">
    <source>
        <dbReference type="ARBA" id="ARBA00022448"/>
    </source>
</evidence>
<dbReference type="PANTHER" id="PTHR30097">
    <property type="entry name" value="CATION EFFLUX SYSTEM PROTEIN CUSB"/>
    <property type="match status" value="1"/>
</dbReference>
<feature type="coiled-coil region" evidence="3">
    <location>
        <begin position="149"/>
        <end position="183"/>
    </location>
</feature>
<dbReference type="Gene3D" id="2.40.420.20">
    <property type="match status" value="1"/>
</dbReference>
<evidence type="ECO:0000256" key="1">
    <source>
        <dbReference type="ARBA" id="ARBA00009477"/>
    </source>
</evidence>
<gene>
    <name evidence="5" type="ORF">G9Q97_24530</name>
</gene>
<dbReference type="PROSITE" id="PS51257">
    <property type="entry name" value="PROKAR_LIPOPROTEIN"/>
    <property type="match status" value="1"/>
</dbReference>
<dbReference type="RefSeq" id="WP_166151896.1">
    <property type="nucleotide sequence ID" value="NZ_JAANYN010000023.1"/>
</dbReference>
<evidence type="ECO:0000313" key="6">
    <source>
        <dbReference type="Proteomes" id="UP000649799"/>
    </source>
</evidence>
<dbReference type="EMBL" id="JAANYN010000023">
    <property type="protein sequence ID" value="NHE59982.1"/>
    <property type="molecule type" value="Genomic_DNA"/>
</dbReference>
<dbReference type="Proteomes" id="UP000649799">
    <property type="component" value="Unassembled WGS sequence"/>
</dbReference>
<keyword evidence="2" id="KW-0813">Transport</keyword>